<dbReference type="PANTHER" id="PTHR43649:SF30">
    <property type="entry name" value="ABC TRANSPORTER SUBSTRATE-BINDING PROTEIN"/>
    <property type="match status" value="1"/>
</dbReference>
<dbReference type="InterPro" id="IPR006059">
    <property type="entry name" value="SBP"/>
</dbReference>
<dbReference type="Gene3D" id="3.40.190.10">
    <property type="entry name" value="Periplasmic binding protein-like II"/>
    <property type="match status" value="1"/>
</dbReference>
<comment type="caution">
    <text evidence="1">The sequence shown here is derived from an EMBL/GenBank/DDBJ whole genome shotgun (WGS) entry which is preliminary data.</text>
</comment>
<dbReference type="SUPFAM" id="SSF53850">
    <property type="entry name" value="Periplasmic binding protein-like II"/>
    <property type="match status" value="1"/>
</dbReference>
<protein>
    <recommendedName>
        <fullName evidence="3">ABC transporter substrate-binding protein</fullName>
    </recommendedName>
</protein>
<dbReference type="Proteomes" id="UP000250369">
    <property type="component" value="Unassembled WGS sequence"/>
</dbReference>
<sequence>MVRKMLGWLAAAVVAAGFAAVYITMTGVPDDTGGRFGQASDSSESVAIWVHSEGLAEMLGEFQTEHPELELDIRTFRSGMLLYEELTAAISTRTTPHIAELDSLYGVAQLAETGALLPVESEMEDTPWKDSMPRAFTAPFRYREHDWAVPFGAGLPVLYANMSLLKNAGFQAQPSFSGWEEALAASEKMTKDVNGDGSNDFWGIAVDREQSWYFQSLLSDKEGKLDDGNGASSAFALWKRFVYGSGVMKPLQHRLAASDFINGRAGLFVSGSDRLPMLERYIGGKFAFEMTPLPRLAQTAILPEIRALAPIRSTPEKERAALRVIKHMIGDETQQRIIRQLGLLPSRIDIADKLAGESNLSERERYVLEAAGSLAVKTAAAGDAKRWNKIGELLETIELMPDASAEKAAESLRSAAGD</sequence>
<proteinExistence type="predicted"/>
<name>A0A329MW43_9BACL</name>
<dbReference type="OrthoDB" id="2516739at2"/>
<dbReference type="RefSeq" id="WP_113030396.1">
    <property type="nucleotide sequence ID" value="NZ_QMFB01000003.1"/>
</dbReference>
<organism evidence="1 2">
    <name type="scientific">Paenibacillus contaminans</name>
    <dbReference type="NCBI Taxonomy" id="450362"/>
    <lineage>
        <taxon>Bacteria</taxon>
        <taxon>Bacillati</taxon>
        <taxon>Bacillota</taxon>
        <taxon>Bacilli</taxon>
        <taxon>Bacillales</taxon>
        <taxon>Paenibacillaceae</taxon>
        <taxon>Paenibacillus</taxon>
    </lineage>
</organism>
<dbReference type="InterPro" id="IPR050490">
    <property type="entry name" value="Bact_solute-bd_prot1"/>
</dbReference>
<keyword evidence="2" id="KW-1185">Reference proteome</keyword>
<dbReference type="EMBL" id="QMFB01000003">
    <property type="protein sequence ID" value="RAV22087.1"/>
    <property type="molecule type" value="Genomic_DNA"/>
</dbReference>
<dbReference type="PANTHER" id="PTHR43649">
    <property type="entry name" value="ARABINOSE-BINDING PROTEIN-RELATED"/>
    <property type="match status" value="1"/>
</dbReference>
<dbReference type="Pfam" id="PF13416">
    <property type="entry name" value="SBP_bac_8"/>
    <property type="match status" value="1"/>
</dbReference>
<reference evidence="1 2" key="1">
    <citation type="journal article" date="2009" name="Int. J. Syst. Evol. Microbiol.">
        <title>Paenibacillus contaminans sp. nov., isolated from a contaminated laboratory plate.</title>
        <authorList>
            <person name="Chou J.H."/>
            <person name="Lee J.H."/>
            <person name="Lin M.C."/>
            <person name="Chang P.S."/>
            <person name="Arun A.B."/>
            <person name="Young C.C."/>
            <person name="Chen W.M."/>
        </authorList>
    </citation>
    <scope>NUCLEOTIDE SEQUENCE [LARGE SCALE GENOMIC DNA]</scope>
    <source>
        <strain evidence="1 2">CKOBP-6</strain>
    </source>
</reference>
<gene>
    <name evidence="1" type="ORF">DQG23_08625</name>
</gene>
<evidence type="ECO:0008006" key="3">
    <source>
        <dbReference type="Google" id="ProtNLM"/>
    </source>
</evidence>
<evidence type="ECO:0000313" key="2">
    <source>
        <dbReference type="Proteomes" id="UP000250369"/>
    </source>
</evidence>
<evidence type="ECO:0000313" key="1">
    <source>
        <dbReference type="EMBL" id="RAV22087.1"/>
    </source>
</evidence>
<dbReference type="AlphaFoldDB" id="A0A329MW43"/>
<accession>A0A329MW43</accession>